<comment type="caution">
    <text evidence="3">The sequence shown here is derived from an EMBL/GenBank/DDBJ whole genome shotgun (WGS) entry which is preliminary data.</text>
</comment>
<evidence type="ECO:0000313" key="4">
    <source>
        <dbReference type="Proteomes" id="UP000190962"/>
    </source>
</evidence>
<feature type="transmembrane region" description="Helical" evidence="1">
    <location>
        <begin position="590"/>
        <end position="611"/>
    </location>
</feature>
<dbReference type="Proteomes" id="UP000190962">
    <property type="component" value="Unassembled WGS sequence"/>
</dbReference>
<evidence type="ECO:0000256" key="1">
    <source>
        <dbReference type="SAM" id="Phobius"/>
    </source>
</evidence>
<dbReference type="AlphaFoldDB" id="A0A1T2CUY4"/>
<feature type="signal peptide" evidence="2">
    <location>
        <begin position="1"/>
        <end position="19"/>
    </location>
</feature>
<keyword evidence="1" id="KW-0812">Transmembrane</keyword>
<keyword evidence="1" id="KW-1133">Transmembrane helix</keyword>
<feature type="transmembrane region" description="Helical" evidence="1">
    <location>
        <begin position="441"/>
        <end position="471"/>
    </location>
</feature>
<dbReference type="EMBL" id="MPNX01000002">
    <property type="protein sequence ID" value="OOY35816.1"/>
    <property type="molecule type" value="Genomic_DNA"/>
</dbReference>
<name>A0A1T2CUY4_SOVGS</name>
<keyword evidence="2" id="KW-0732">Signal</keyword>
<keyword evidence="1" id="KW-0472">Membrane</keyword>
<proteinExistence type="predicted"/>
<accession>A0A1T2CUY4</accession>
<dbReference type="RefSeq" id="WP_078452532.1">
    <property type="nucleotide sequence ID" value="NZ_MPNX01000002.1"/>
</dbReference>
<evidence type="ECO:0000313" key="3">
    <source>
        <dbReference type="EMBL" id="OOY35816.1"/>
    </source>
</evidence>
<sequence length="650" mass="72212">MPRFIAVVLLLLLSWPAFGASFPPAELLQELSQRLSKPAECQPHCATIQHLEIKAGAEQIQMQLEVYAGDQSAIPLPVKEGQWWPAEYRLDGDSNPVLMRDSQGILWILVSEGQHLLELSGPTSVRSQLDLPLPLSPARIKVISEEWVVNGLDENGVPEQQLQLIRKKQVEAGSGESLEPGVLPPLLEVTRILHFGIEWSVDTHIRRISPPGSPVTLNLALLPGEAVITSGLEVDSGSLQLRLPANQSELTFTSKITPVEQIILSASDDKRLSEKWQLDVGPVWHIDFEGLPVIHHQDSSGAWLPTWAPWPGEEVNVNISRPIAKKGNLLTIDKSMLEVTPGRRVTDSKLSFELRASRGGQHKIQLPSGAVLRSVKIDGVAQPVRQSGGTVSIPVRPGKQKVELNWRNEQGIGLVYQTPAVDLGVESVNHSIQVKPGEDRWILFLFGPSMGPAVLFWSMMVIVVLLAFILARIGTTPLKWYHWLLLGIGLTQASLFGAVIIVAWLLVVGQRDQIATSLENDNIYNLTQVAIVILTVMALQSLFDAIRFGLLGLPEMQIEGNHSSSQVLKWYLDRAGMVPDSSTLISVPLLYYRLAMLAWALWLAFALLGWLKWSWRVFERHGFWKRSGPVLKIRLRRKNAPTDDKDKDPQ</sequence>
<feature type="chain" id="PRO_5012752388" evidence="2">
    <location>
        <begin position="20"/>
        <end position="650"/>
    </location>
</feature>
<protein>
    <submittedName>
        <fullName evidence="3">Uncharacterized protein</fullName>
    </submittedName>
</protein>
<feature type="transmembrane region" description="Helical" evidence="1">
    <location>
        <begin position="483"/>
        <end position="506"/>
    </location>
</feature>
<reference evidence="3 4" key="1">
    <citation type="submission" date="2016-11" db="EMBL/GenBank/DDBJ databases">
        <title>Mixed transmission modes and dynamic genome evolution in an obligate animal-bacterial symbiosis.</title>
        <authorList>
            <person name="Russell S.L."/>
            <person name="Corbett-Detig R.B."/>
            <person name="Cavanaugh C.M."/>
        </authorList>
    </citation>
    <scope>NUCLEOTIDE SEQUENCE [LARGE SCALE GENOMIC DNA]</scope>
    <source>
        <strain evidence="3">MA-KB16</strain>
    </source>
</reference>
<gene>
    <name evidence="3" type="ORF">BOV88_01845</name>
</gene>
<evidence type="ECO:0000256" key="2">
    <source>
        <dbReference type="SAM" id="SignalP"/>
    </source>
</evidence>
<organism evidence="3 4">
    <name type="scientific">Solemya velum gill symbiont</name>
    <dbReference type="NCBI Taxonomy" id="2340"/>
    <lineage>
        <taxon>Bacteria</taxon>
        <taxon>Pseudomonadati</taxon>
        <taxon>Pseudomonadota</taxon>
        <taxon>Gammaproteobacteria</taxon>
        <taxon>sulfur-oxidizing symbionts</taxon>
    </lineage>
</organism>